<keyword evidence="3" id="KW-1185">Reference proteome</keyword>
<proteinExistence type="predicted"/>
<feature type="region of interest" description="Disordered" evidence="1">
    <location>
        <begin position="18"/>
        <end position="41"/>
    </location>
</feature>
<dbReference type="EMBL" id="BBJM01000002">
    <property type="protein sequence ID" value="GAK47079.1"/>
    <property type="molecule type" value="Genomic_DNA"/>
</dbReference>
<reference evidence="2" key="1">
    <citation type="journal article" date="2014" name="Genome Announc.">
        <title>Draft Genome Sequence of Lactobacillus oryzae Strain SG293T.</title>
        <authorList>
            <person name="Tanizawa Y."/>
            <person name="Fujisawa T."/>
            <person name="Mochizuki T."/>
            <person name="Kaminuma E."/>
            <person name="Nakamura Y."/>
            <person name="Tohno M."/>
        </authorList>
    </citation>
    <scope>NUCLEOTIDE SEQUENCE [LARGE SCALE GENOMIC DNA]</scope>
    <source>
        <strain evidence="2">SG293</strain>
    </source>
</reference>
<sequence length="41" mass="4487">MESDIRVSTDESQIMTYGTAGGAQKTISQKRPRSASNRTNI</sequence>
<evidence type="ECO:0000313" key="2">
    <source>
        <dbReference type="EMBL" id="GAK47079.1"/>
    </source>
</evidence>
<name>A0A081BGB1_9LACO</name>
<accession>A0A081BGB1</accession>
<evidence type="ECO:0000256" key="1">
    <source>
        <dbReference type="SAM" id="MobiDB-lite"/>
    </source>
</evidence>
<comment type="caution">
    <text evidence="2">The sequence shown here is derived from an EMBL/GenBank/DDBJ whole genome shotgun (WGS) entry which is preliminary data.</text>
</comment>
<gene>
    <name evidence="2" type="ORF">LOSG293_020170</name>
</gene>
<protein>
    <submittedName>
        <fullName evidence="2">Uncharacterized protein</fullName>
    </submittedName>
</protein>
<evidence type="ECO:0000313" key="3">
    <source>
        <dbReference type="Proteomes" id="UP000028700"/>
    </source>
</evidence>
<dbReference type="Proteomes" id="UP000028700">
    <property type="component" value="Unassembled WGS sequence"/>
</dbReference>
<dbReference type="RefSeq" id="WP_268870184.1">
    <property type="nucleotide sequence ID" value="NZ_BBJM01000002.1"/>
</dbReference>
<dbReference type="AlphaFoldDB" id="A0A081BGB1"/>
<organism evidence="2 3">
    <name type="scientific">Secundilactobacillus oryzae JCM 18671</name>
    <dbReference type="NCBI Taxonomy" id="1291743"/>
    <lineage>
        <taxon>Bacteria</taxon>
        <taxon>Bacillati</taxon>
        <taxon>Bacillota</taxon>
        <taxon>Bacilli</taxon>
        <taxon>Lactobacillales</taxon>
        <taxon>Lactobacillaceae</taxon>
        <taxon>Secundilactobacillus</taxon>
    </lineage>
</organism>